<dbReference type="Proteomes" id="UP000095094">
    <property type="component" value="Unassembled WGS sequence"/>
</dbReference>
<evidence type="ECO:0000259" key="6">
    <source>
        <dbReference type="Pfam" id="PF00155"/>
    </source>
</evidence>
<evidence type="ECO:0000256" key="4">
    <source>
        <dbReference type="ARBA" id="ARBA00023239"/>
    </source>
</evidence>
<evidence type="ECO:0000256" key="2">
    <source>
        <dbReference type="ARBA" id="ARBA00012224"/>
    </source>
</evidence>
<keyword evidence="8" id="KW-1185">Reference proteome</keyword>
<evidence type="ECO:0000256" key="3">
    <source>
        <dbReference type="ARBA" id="ARBA00022898"/>
    </source>
</evidence>
<comment type="similarity">
    <text evidence="5">Belongs to the class-II pyridoxal-phosphate-dependent aminotransferase family. MalY/PatB cystathionine beta-lyase subfamily.</text>
</comment>
<evidence type="ECO:0000313" key="8">
    <source>
        <dbReference type="Proteomes" id="UP000095094"/>
    </source>
</evidence>
<dbReference type="OrthoDB" id="9802872at2"/>
<dbReference type="RefSeq" id="WP_069663481.1">
    <property type="nucleotide sequence ID" value="NZ_JBHUJJ010000001.1"/>
</dbReference>
<gene>
    <name evidence="7" type="ORF">BCR25_18945</name>
</gene>
<dbReference type="Gene3D" id="3.40.640.10">
    <property type="entry name" value="Type I PLP-dependent aspartate aminotransferase-like (Major domain)"/>
    <property type="match status" value="1"/>
</dbReference>
<dbReference type="GO" id="GO:0047804">
    <property type="term" value="F:cysteine-S-conjugate beta-lyase activity"/>
    <property type="evidence" value="ECO:0007669"/>
    <property type="project" value="UniProtKB-EC"/>
</dbReference>
<dbReference type="Gene3D" id="3.90.1150.10">
    <property type="entry name" value="Aspartate Aminotransferase, domain 1"/>
    <property type="match status" value="1"/>
</dbReference>
<dbReference type="SUPFAM" id="SSF53383">
    <property type="entry name" value="PLP-dependent transferases"/>
    <property type="match status" value="1"/>
</dbReference>
<dbReference type="PANTHER" id="PTHR43525:SF1">
    <property type="entry name" value="PROTEIN MALY"/>
    <property type="match status" value="1"/>
</dbReference>
<dbReference type="GO" id="GO:0030170">
    <property type="term" value="F:pyridoxal phosphate binding"/>
    <property type="evidence" value="ECO:0007669"/>
    <property type="project" value="InterPro"/>
</dbReference>
<dbReference type="InterPro" id="IPR015424">
    <property type="entry name" value="PyrdxlP-dep_Trfase"/>
</dbReference>
<protein>
    <recommendedName>
        <fullName evidence="2">cysteine-S-conjugate beta-lyase</fullName>
        <ecNumber evidence="2">4.4.1.13</ecNumber>
    </recommendedName>
</protein>
<dbReference type="InterPro" id="IPR015422">
    <property type="entry name" value="PyrdxlP-dep_Trfase_small"/>
</dbReference>
<dbReference type="InterPro" id="IPR004839">
    <property type="entry name" value="Aminotransferase_I/II_large"/>
</dbReference>
<proteinExistence type="inferred from homology"/>
<sequence>MINFNEPIDRMGTYSTQWDFMADRFGASNILPFSISDMDLAIPNELVTIMKKRLEHPILGYSRWNHPEYLEAITHWYRQRFEVEIEPEWLSYSPSVMYSLSKCIELLSQEQDEILLFTPAYNAFFDCITMNRRKVLCSNLILENQQYTIDWSDFEEKCRQAKIILLCNPHNPVGRVWQEWELIKIIEIGKKNNCYIISDDIHMDIILEGTFYPLLKAKNYQHNIILLSSISKSFNVPALTGSYVIIPNEQLRKSFQVITRYRDFVNSPAVLNVLATIKAYQIGNEWLSELLDHIKRNLEIVTHFLKANIPEIKLIKPEGCYFAWLDCSELKISSEKLQTLLITIGKVGIMSGRTYGQTGENFLRLNIACSDIKLIDGLNRLKITVEYIKAQKKRGENHG</sequence>
<dbReference type="NCBIfam" id="TIGR04350">
    <property type="entry name" value="C_S_lyase_PatB"/>
    <property type="match status" value="1"/>
</dbReference>
<reference evidence="8" key="1">
    <citation type="submission" date="2016-09" db="EMBL/GenBank/DDBJ databases">
        <authorList>
            <person name="Gulvik C.A."/>
        </authorList>
    </citation>
    <scope>NUCLEOTIDE SEQUENCE [LARGE SCALE GENOMIC DNA]</scope>
    <source>
        <strain evidence="8">LMG 8895</strain>
    </source>
</reference>
<comment type="caution">
    <text evidence="7">The sequence shown here is derived from an EMBL/GenBank/DDBJ whole genome shotgun (WGS) entry which is preliminary data.</text>
</comment>
<keyword evidence="4" id="KW-0456">Lyase</keyword>
<organism evidence="7 8">
    <name type="scientific">Enterococcus termitis</name>
    <dbReference type="NCBI Taxonomy" id="332950"/>
    <lineage>
        <taxon>Bacteria</taxon>
        <taxon>Bacillati</taxon>
        <taxon>Bacillota</taxon>
        <taxon>Bacilli</taxon>
        <taxon>Lactobacillales</taxon>
        <taxon>Enterococcaceae</taxon>
        <taxon>Enterococcus</taxon>
    </lineage>
</organism>
<accession>A0A1E5GRP3</accession>
<dbReference type="InterPro" id="IPR027619">
    <property type="entry name" value="C-S_lyase_PatB-like"/>
</dbReference>
<evidence type="ECO:0000256" key="5">
    <source>
        <dbReference type="ARBA" id="ARBA00037974"/>
    </source>
</evidence>
<dbReference type="PANTHER" id="PTHR43525">
    <property type="entry name" value="PROTEIN MALY"/>
    <property type="match status" value="1"/>
</dbReference>
<dbReference type="Pfam" id="PF00155">
    <property type="entry name" value="Aminotran_1_2"/>
    <property type="match status" value="1"/>
</dbReference>
<evidence type="ECO:0000256" key="1">
    <source>
        <dbReference type="ARBA" id="ARBA00001933"/>
    </source>
</evidence>
<dbReference type="CDD" id="cd00609">
    <property type="entry name" value="AAT_like"/>
    <property type="match status" value="1"/>
</dbReference>
<feature type="domain" description="Aminotransferase class I/classII large" evidence="6">
    <location>
        <begin position="29"/>
        <end position="374"/>
    </location>
</feature>
<dbReference type="InterPro" id="IPR015421">
    <property type="entry name" value="PyrdxlP-dep_Trfase_major"/>
</dbReference>
<name>A0A1E5GRP3_9ENTE</name>
<dbReference type="AlphaFoldDB" id="A0A1E5GRP3"/>
<evidence type="ECO:0000313" key="7">
    <source>
        <dbReference type="EMBL" id="OEG14890.1"/>
    </source>
</evidence>
<dbReference type="EMBL" id="MIJY01000017">
    <property type="protein sequence ID" value="OEG14890.1"/>
    <property type="molecule type" value="Genomic_DNA"/>
</dbReference>
<keyword evidence="3" id="KW-0663">Pyridoxal phosphate</keyword>
<dbReference type="InterPro" id="IPR051798">
    <property type="entry name" value="Class-II_PLP-Dep_Aminotrans"/>
</dbReference>
<comment type="cofactor">
    <cofactor evidence="1">
        <name>pyridoxal 5'-phosphate</name>
        <dbReference type="ChEBI" id="CHEBI:597326"/>
    </cofactor>
</comment>
<dbReference type="EC" id="4.4.1.13" evidence="2"/>